<dbReference type="InterPro" id="IPR007067">
    <property type="entry name" value="Tail_sheath"/>
</dbReference>
<keyword evidence="6" id="KW-1185">Reference proteome</keyword>
<reference evidence="6" key="1">
    <citation type="journal article" date="2021" name="Syst. Appl. Microbiol.">
        <title>Roseomonas hellenica sp. nov., isolated from roots of wild-growing Alkanna tinctoria.</title>
        <authorList>
            <person name="Rat A."/>
            <person name="Naranjo H.D."/>
            <person name="Lebbe L."/>
            <person name="Cnockaert M."/>
            <person name="Krigas N."/>
            <person name="Grigoriadou K."/>
            <person name="Maloupa E."/>
            <person name="Willems A."/>
        </authorList>
    </citation>
    <scope>NUCLEOTIDE SEQUENCE [LARGE SCALE GENOMIC DNA]</scope>
    <source>
        <strain evidence="6">LMG 31159</strain>
    </source>
</reference>
<evidence type="ECO:0000313" key="5">
    <source>
        <dbReference type="EMBL" id="MBR0650376.1"/>
    </source>
</evidence>
<dbReference type="InterPro" id="IPR020287">
    <property type="entry name" value="Tail_sheath_C"/>
</dbReference>
<sequence>MAVAFNLIPIDLRTPGTYIEVDNSQAVRGLSILPPRVLIIGQKLATGSAPVNTMRLISDVAQVDGLFGRASQLAAMCWAFRGANPTSELWAMPVVDLVAGVAATNTVVFAGTATAPGTQALYVGGRRIRTPVTLGMTAAQLATAVAAAVNADADAAVTASAATATVTLTAKHKGLCGNDIDVRAAYYSDDAQPAGITVTVNPMAGGTGNPDIAPALAAVGDEWFTDIIVPWNDAANLTALGDDLVARFGPLRMVDCHGWRATSNTHSNLVAAMAARNCPHISPQGWEGSPTPPWITASALASVCIAALAIDPARPVQTLLVPGVMPPAAEKRFTRAQRNTLLFNGISTLTVDAGGNVVVERVVTEYRQTSAGAADTSYLNVETVKTVTYLRYDVRTFFSRKYPRHKLAADGTRFGAGQPVMTPKLAKAELVARFEQWEEAGLVQDRAAFMRDVVTEISGTDPDRLNALIPPTVINQLRVFAGLLQFRL</sequence>
<evidence type="ECO:0000256" key="1">
    <source>
        <dbReference type="ARBA" id="ARBA00008005"/>
    </source>
</evidence>
<evidence type="ECO:0000259" key="2">
    <source>
        <dbReference type="Pfam" id="PF04984"/>
    </source>
</evidence>
<protein>
    <submittedName>
        <fullName evidence="5">Phage tail protein</fullName>
    </submittedName>
</protein>
<dbReference type="InterPro" id="IPR035089">
    <property type="entry name" value="Phage_sheath_subtilisin"/>
</dbReference>
<proteinExistence type="inferred from homology"/>
<feature type="domain" description="Tail sheath protein subtilisin-like" evidence="2">
    <location>
        <begin position="205"/>
        <end position="364"/>
    </location>
</feature>
<dbReference type="Pfam" id="PF17481">
    <property type="entry name" value="Phage_sheath_domII"/>
    <property type="match status" value="1"/>
</dbReference>
<name>A0ABS5EH75_9PROT</name>
<feature type="domain" description="Tail sheath protein C-terminal" evidence="4">
    <location>
        <begin position="374"/>
        <end position="486"/>
    </location>
</feature>
<dbReference type="InterPro" id="IPR035326">
    <property type="entry name" value="Beta_sandwich_Seath"/>
</dbReference>
<evidence type="ECO:0000313" key="6">
    <source>
        <dbReference type="Proteomes" id="UP000698752"/>
    </source>
</evidence>
<dbReference type="Pfam" id="PF04984">
    <property type="entry name" value="Phage_sheath_1"/>
    <property type="match status" value="1"/>
</dbReference>
<evidence type="ECO:0000259" key="3">
    <source>
        <dbReference type="Pfam" id="PF17481"/>
    </source>
</evidence>
<feature type="domain" description="Phage tail sheath protein-like beta-sandwich" evidence="3">
    <location>
        <begin position="99"/>
        <end position="184"/>
    </location>
</feature>
<dbReference type="Proteomes" id="UP000698752">
    <property type="component" value="Unassembled WGS sequence"/>
</dbReference>
<dbReference type="Pfam" id="PF17482">
    <property type="entry name" value="Phage_sheath_1C"/>
    <property type="match status" value="1"/>
</dbReference>
<comment type="similarity">
    <text evidence="1">Belongs to the myoviridae tail sheath protein family.</text>
</comment>
<evidence type="ECO:0000259" key="4">
    <source>
        <dbReference type="Pfam" id="PF17482"/>
    </source>
</evidence>
<gene>
    <name evidence="5" type="ORF">GXW78_11935</name>
</gene>
<organism evidence="5 6">
    <name type="scientific">Neoroseomonas terrae</name>
    <dbReference type="NCBI Taxonomy" id="424799"/>
    <lineage>
        <taxon>Bacteria</taxon>
        <taxon>Pseudomonadati</taxon>
        <taxon>Pseudomonadota</taxon>
        <taxon>Alphaproteobacteria</taxon>
        <taxon>Acetobacterales</taxon>
        <taxon>Acetobacteraceae</taxon>
        <taxon>Neoroseomonas</taxon>
    </lineage>
</organism>
<dbReference type="EMBL" id="JAAEDI010000011">
    <property type="protein sequence ID" value="MBR0650376.1"/>
    <property type="molecule type" value="Genomic_DNA"/>
</dbReference>
<dbReference type="RefSeq" id="WP_211869018.1">
    <property type="nucleotide sequence ID" value="NZ_JAAEDI010000011.1"/>
</dbReference>
<dbReference type="PIRSF" id="PIRSF007349">
    <property type="entry name" value="Tsp_L"/>
    <property type="match status" value="1"/>
</dbReference>
<comment type="caution">
    <text evidence="5">The sequence shown here is derived from an EMBL/GenBank/DDBJ whole genome shotgun (WGS) entry which is preliminary data.</text>
</comment>
<accession>A0ABS5EH75</accession>